<evidence type="ECO:0000313" key="1">
    <source>
        <dbReference type="EMBL" id="KAG0422405.1"/>
    </source>
</evidence>
<sequence length="1427" mass="160769">MPRVALLPALLWVLTSWALDVTTAWRMRETHSHSKTRNLDSVYMNPQSSVALRVGAAGTLLSSWTLNDCNIQHFSDGGLLVTGHKCEDIPIVNMTSWPVPATEIALYHTSVTSLQANAYQAYGPISQVTKLEIIQNKIYAIKPHAFNGFPNVTFLSLSDNPIKFLSSESFRGLDSLKVLVLFRTRLHEFSTVIASVNPGVLPKLEILNLGNTALHRIDEHDLIPMENSSLKHIQFHLCDNLAYIHPQALKPLKHLEGFYLRDNLNMKVENIIDVISNITQETFRIIDVSQPVYKAVPYRILESVARTAAEVIIFIRMTDYTVTKDSFPPMNRVKCLVLESGKIREFKANALQNLPNLEEVSFRRNLFLGVPPGLLAPRIKFLDLSGYDRGFVQLDLPDYVFSKMVNLREMYLRYKALPSLTEFTFWGLKNLETLDMKQCSIDSLPRGVFHHLTNLKYLDLSDNPVFRIGSTFSPHIFQGMTNLRSLILSNTKISDMSKAVSFSDLTSLEYLDVSNNSIVTVPKEVFISGVNLKHLDLSRNIIDRWSPLPSSLMNLQILDLSSNRLRHFRTDVINGFNRLRTLDVSKNPFACTCGIAPFLEWTKTSNVTLINLAYEELHSCSEPRDMAGRHIRSVLPHLQKICKPTILISIMCVAILVLVFVILLVSGYIYRRRFELWLQTQSAMTSSANRAYIYDAFVSYSNSDTQWVISRLLPQLECSTISNLKLCVYDRDFVAGRNISECILDSIKHSRKIILVLSNSFLQSPWCRFETDLAQYTLLEENRDAFILLKISRLDETLLSPKLNYLLKTRVHLSWSQTPKEELAFFSKLHKALVDTRPKRKTSGAVQWKVMADHKSASQSGKAATIYERRWQPDTWLAAVSRVRCLHFFAGDTILGKLALNSSAVKERDCVSGLCGSCTKQEPPKRASPDGATLRCRRTYREARRRTWPPTRRQLEDDPGWLLQQKQEVEDATPAATTSLEKAGNRINDHCVPPVCSKNGLLLQGRLRPRLPAMLRFDREPQPQKRKHKKLASYYEVQDQPILILTLLLSVQHLLAMQGSTIYHPKLLSQFLCTEENSPIIGLLVGSATFMSGLGTFVQATVGIRLPVFQSSSLALKSSALAELRFNVKPCPQNATSDADLWRSRVLQVQATLAVGAITELLMGAVGLVGMMQRWMTPLTMTPIITLIGISTLTTATEPASTSWTLSGITVISIALLSHYLRRYNTSSEYILVKRMNDVITFLTILPILFTVAVVWLLCHILTVNNYFPERHPARTDNMALAFGNATWFRIPYPRKLDSLHSFCSGSKKTERSFQLGMPIVNMEAIISAIIINVLTIMESVCDYYACAIIAGFPPPPPGAVNRAIFTEGFGCCVAGLLGCGLAYETQTIHLGVLAVTKARTCGKKQMEDRGSNMYTRRKSRRGIRRP</sequence>
<keyword evidence="2" id="KW-1185">Reference proteome</keyword>
<dbReference type="EMBL" id="JABSTQ010010236">
    <property type="protein sequence ID" value="KAG0422405.1"/>
    <property type="molecule type" value="Genomic_DNA"/>
</dbReference>
<protein>
    <submittedName>
        <fullName evidence="1">Uncharacterized protein</fullName>
    </submittedName>
</protein>
<gene>
    <name evidence="1" type="ORF">HPB47_001777</name>
</gene>
<proteinExistence type="predicted"/>
<organism evidence="1 2">
    <name type="scientific">Ixodes persulcatus</name>
    <name type="common">Taiga tick</name>
    <dbReference type="NCBI Taxonomy" id="34615"/>
    <lineage>
        <taxon>Eukaryota</taxon>
        <taxon>Metazoa</taxon>
        <taxon>Ecdysozoa</taxon>
        <taxon>Arthropoda</taxon>
        <taxon>Chelicerata</taxon>
        <taxon>Arachnida</taxon>
        <taxon>Acari</taxon>
        <taxon>Parasitiformes</taxon>
        <taxon>Ixodida</taxon>
        <taxon>Ixodoidea</taxon>
        <taxon>Ixodidae</taxon>
        <taxon>Ixodinae</taxon>
        <taxon>Ixodes</taxon>
    </lineage>
</organism>
<dbReference type="Proteomes" id="UP000805193">
    <property type="component" value="Unassembled WGS sequence"/>
</dbReference>
<name>A0AC60PN57_IXOPE</name>
<evidence type="ECO:0000313" key="2">
    <source>
        <dbReference type="Proteomes" id="UP000805193"/>
    </source>
</evidence>
<accession>A0AC60PN57</accession>
<reference evidence="1 2" key="1">
    <citation type="journal article" date="2020" name="Cell">
        <title>Large-Scale Comparative Analyses of Tick Genomes Elucidate Their Genetic Diversity and Vector Capacities.</title>
        <authorList>
            <consortium name="Tick Genome and Microbiome Consortium (TIGMIC)"/>
            <person name="Jia N."/>
            <person name="Wang J."/>
            <person name="Shi W."/>
            <person name="Du L."/>
            <person name="Sun Y."/>
            <person name="Zhan W."/>
            <person name="Jiang J.F."/>
            <person name="Wang Q."/>
            <person name="Zhang B."/>
            <person name="Ji P."/>
            <person name="Bell-Sakyi L."/>
            <person name="Cui X.M."/>
            <person name="Yuan T.T."/>
            <person name="Jiang B.G."/>
            <person name="Yang W.F."/>
            <person name="Lam T.T."/>
            <person name="Chang Q.C."/>
            <person name="Ding S.J."/>
            <person name="Wang X.J."/>
            <person name="Zhu J.G."/>
            <person name="Ruan X.D."/>
            <person name="Zhao L."/>
            <person name="Wei J.T."/>
            <person name="Ye R.Z."/>
            <person name="Que T.C."/>
            <person name="Du C.H."/>
            <person name="Zhou Y.H."/>
            <person name="Cheng J.X."/>
            <person name="Dai P.F."/>
            <person name="Guo W.B."/>
            <person name="Han X.H."/>
            <person name="Huang E.J."/>
            <person name="Li L.F."/>
            <person name="Wei W."/>
            <person name="Gao Y.C."/>
            <person name="Liu J.Z."/>
            <person name="Shao H.Z."/>
            <person name="Wang X."/>
            <person name="Wang C.C."/>
            <person name="Yang T.C."/>
            <person name="Huo Q.B."/>
            <person name="Li W."/>
            <person name="Chen H.Y."/>
            <person name="Chen S.E."/>
            <person name="Zhou L.G."/>
            <person name="Ni X.B."/>
            <person name="Tian J.H."/>
            <person name="Sheng Y."/>
            <person name="Liu T."/>
            <person name="Pan Y.S."/>
            <person name="Xia L.Y."/>
            <person name="Li J."/>
            <person name="Zhao F."/>
            <person name="Cao W.C."/>
        </authorList>
    </citation>
    <scope>NUCLEOTIDE SEQUENCE [LARGE SCALE GENOMIC DNA]</scope>
    <source>
        <strain evidence="1">Iper-2018</strain>
    </source>
</reference>
<comment type="caution">
    <text evidence="1">The sequence shown here is derived from an EMBL/GenBank/DDBJ whole genome shotgun (WGS) entry which is preliminary data.</text>
</comment>